<accession>A0A328HEN5</accession>
<evidence type="ECO:0000313" key="2">
    <source>
        <dbReference type="Proteomes" id="UP000249166"/>
    </source>
</evidence>
<dbReference type="OrthoDB" id="4947672at2"/>
<dbReference type="Gene3D" id="3.30.505.20">
    <property type="match status" value="1"/>
</dbReference>
<comment type="caution">
    <text evidence="1">The sequence shown here is derived from an EMBL/GenBank/DDBJ whole genome shotgun (WGS) entry which is preliminary data.</text>
</comment>
<name>A0A328HEN5_ARTGO</name>
<dbReference type="RefSeq" id="WP_111904523.1">
    <property type="nucleotide sequence ID" value="NZ_QLNP01000089.1"/>
</dbReference>
<gene>
    <name evidence="1" type="ORF">DBZ45_14180</name>
</gene>
<dbReference type="AlphaFoldDB" id="A0A328HEN5"/>
<protein>
    <recommendedName>
        <fullName evidence="3">PepSY domain-containing protein</fullName>
    </recommendedName>
</protein>
<dbReference type="EMBL" id="QLNP01000089">
    <property type="protein sequence ID" value="RAM36624.1"/>
    <property type="molecule type" value="Genomic_DNA"/>
</dbReference>
<proteinExistence type="predicted"/>
<sequence>MITVQKAAINTALVAALVGGGAYLAMGYPILSSATSSAGSQSSTDSAKGGHQANGITEQLLTGTTATRVKNALLAANPGATVHRVETDAEGAVYEAHITKADGSRATVKLDGSFNITATQAGHGLR</sequence>
<dbReference type="Proteomes" id="UP000249166">
    <property type="component" value="Unassembled WGS sequence"/>
</dbReference>
<evidence type="ECO:0000313" key="1">
    <source>
        <dbReference type="EMBL" id="RAM36624.1"/>
    </source>
</evidence>
<organism evidence="1 2">
    <name type="scientific">Arthrobacter globiformis</name>
    <dbReference type="NCBI Taxonomy" id="1665"/>
    <lineage>
        <taxon>Bacteria</taxon>
        <taxon>Bacillati</taxon>
        <taxon>Actinomycetota</taxon>
        <taxon>Actinomycetes</taxon>
        <taxon>Micrococcales</taxon>
        <taxon>Micrococcaceae</taxon>
        <taxon>Arthrobacter</taxon>
    </lineage>
</organism>
<evidence type="ECO:0008006" key="3">
    <source>
        <dbReference type="Google" id="ProtNLM"/>
    </source>
</evidence>
<reference evidence="1 2" key="1">
    <citation type="submission" date="2018-04" db="EMBL/GenBank/DDBJ databases">
        <title>Bacteria isolated from cave deposits of Manipur.</title>
        <authorList>
            <person name="Sahoo D."/>
            <person name="Sarangthem I."/>
            <person name="Nandeibam J."/>
        </authorList>
    </citation>
    <scope>NUCLEOTIDE SEQUENCE [LARGE SCALE GENOMIC DNA]</scope>
    <source>
        <strain evidence="2">mrc11</strain>
    </source>
</reference>